<feature type="non-terminal residue" evidence="2">
    <location>
        <position position="118"/>
    </location>
</feature>
<feature type="compositionally biased region" description="Basic and acidic residues" evidence="1">
    <location>
        <begin position="1"/>
        <end position="30"/>
    </location>
</feature>
<feature type="compositionally biased region" description="Basic residues" evidence="1">
    <location>
        <begin position="34"/>
        <end position="44"/>
    </location>
</feature>
<feature type="region of interest" description="Disordered" evidence="1">
    <location>
        <begin position="95"/>
        <end position="118"/>
    </location>
</feature>
<proteinExistence type="predicted"/>
<feature type="non-terminal residue" evidence="2">
    <location>
        <position position="1"/>
    </location>
</feature>
<organism evidence="2">
    <name type="scientific">uncultured Thermomicrobiales bacterium</name>
    <dbReference type="NCBI Taxonomy" id="1645740"/>
    <lineage>
        <taxon>Bacteria</taxon>
        <taxon>Pseudomonadati</taxon>
        <taxon>Thermomicrobiota</taxon>
        <taxon>Thermomicrobia</taxon>
        <taxon>Thermomicrobiales</taxon>
        <taxon>environmental samples</taxon>
    </lineage>
</organism>
<protein>
    <submittedName>
        <fullName evidence="2">Uncharacterized protein</fullName>
    </submittedName>
</protein>
<feature type="region of interest" description="Disordered" evidence="1">
    <location>
        <begin position="1"/>
        <end position="47"/>
    </location>
</feature>
<evidence type="ECO:0000313" key="2">
    <source>
        <dbReference type="EMBL" id="CAA9586317.1"/>
    </source>
</evidence>
<sequence length="118" mass="12953">GRGDPLREHRSGPRIGGRPDRVGGRLRGEGPVRPTRRPARRRRAVAGDVRDGRVVRRAGTEHRGDARGGRVAAPAVAGGLVRLRPPGVRRRLRVRRRTPGVRPPVGQRTAGPRRRRGC</sequence>
<dbReference type="EMBL" id="CADCWM010000987">
    <property type="protein sequence ID" value="CAA9586317.1"/>
    <property type="molecule type" value="Genomic_DNA"/>
</dbReference>
<reference evidence="2" key="1">
    <citation type="submission" date="2020-02" db="EMBL/GenBank/DDBJ databases">
        <authorList>
            <person name="Meier V. D."/>
        </authorList>
    </citation>
    <scope>NUCLEOTIDE SEQUENCE</scope>
    <source>
        <strain evidence="2">AVDCRST_MAG88</strain>
    </source>
</reference>
<gene>
    <name evidence="2" type="ORF">AVDCRST_MAG88-3996</name>
</gene>
<accession>A0A6J4VR43</accession>
<dbReference type="AlphaFoldDB" id="A0A6J4VR43"/>
<evidence type="ECO:0000256" key="1">
    <source>
        <dbReference type="SAM" id="MobiDB-lite"/>
    </source>
</evidence>
<name>A0A6J4VR43_9BACT</name>